<dbReference type="GeneID" id="70178252"/>
<reference evidence="4" key="1">
    <citation type="journal article" date="2021" name="Nat. Commun.">
        <title>Genetic determinants of endophytism in the Arabidopsis root mycobiome.</title>
        <authorList>
            <person name="Mesny F."/>
            <person name="Miyauchi S."/>
            <person name="Thiergart T."/>
            <person name="Pickel B."/>
            <person name="Atanasova L."/>
            <person name="Karlsson M."/>
            <person name="Huettel B."/>
            <person name="Barry K.W."/>
            <person name="Haridas S."/>
            <person name="Chen C."/>
            <person name="Bauer D."/>
            <person name="Andreopoulos W."/>
            <person name="Pangilinan J."/>
            <person name="LaButti K."/>
            <person name="Riley R."/>
            <person name="Lipzen A."/>
            <person name="Clum A."/>
            <person name="Drula E."/>
            <person name="Henrissat B."/>
            <person name="Kohler A."/>
            <person name="Grigoriev I.V."/>
            <person name="Martin F.M."/>
            <person name="Hacquard S."/>
        </authorList>
    </citation>
    <scope>NUCLEOTIDE SEQUENCE</scope>
    <source>
        <strain evidence="4">MPI-CAGE-CH-0230</strain>
    </source>
</reference>
<feature type="compositionally biased region" description="Polar residues" evidence="2">
    <location>
        <begin position="1491"/>
        <end position="1505"/>
    </location>
</feature>
<dbReference type="InterPro" id="IPR027417">
    <property type="entry name" value="P-loop_NTPase"/>
</dbReference>
<keyword evidence="5" id="KW-1185">Reference proteome</keyword>
<dbReference type="InterPro" id="IPR007111">
    <property type="entry name" value="NACHT_NTPase"/>
</dbReference>
<dbReference type="PANTHER" id="PTHR10039">
    <property type="entry name" value="AMELOGENIN"/>
    <property type="match status" value="1"/>
</dbReference>
<evidence type="ECO:0000313" key="5">
    <source>
        <dbReference type="Proteomes" id="UP000756346"/>
    </source>
</evidence>
<dbReference type="Pfam" id="PF24883">
    <property type="entry name" value="NPHP3_N"/>
    <property type="match status" value="1"/>
</dbReference>
<dbReference type="InterPro" id="IPR056884">
    <property type="entry name" value="NPHP3-like_N"/>
</dbReference>
<feature type="region of interest" description="Disordered" evidence="2">
    <location>
        <begin position="621"/>
        <end position="647"/>
    </location>
</feature>
<proteinExistence type="predicted"/>
<evidence type="ECO:0000313" key="4">
    <source>
        <dbReference type="EMBL" id="KAH7040885.1"/>
    </source>
</evidence>
<name>A0A9P8YKX1_9PEZI</name>
<feature type="region of interest" description="Disordered" evidence="2">
    <location>
        <begin position="1"/>
        <end position="28"/>
    </location>
</feature>
<dbReference type="SUPFAM" id="SSF52540">
    <property type="entry name" value="P-loop containing nucleoside triphosphate hydrolases"/>
    <property type="match status" value="1"/>
</dbReference>
<feature type="compositionally biased region" description="Basic and acidic residues" evidence="2">
    <location>
        <begin position="1466"/>
        <end position="1488"/>
    </location>
</feature>
<dbReference type="PANTHER" id="PTHR10039:SF17">
    <property type="entry name" value="FUNGAL STAND N-TERMINAL GOODBYE DOMAIN-CONTAINING PROTEIN-RELATED"/>
    <property type="match status" value="1"/>
</dbReference>
<feature type="region of interest" description="Disordered" evidence="2">
    <location>
        <begin position="1433"/>
        <end position="1512"/>
    </location>
</feature>
<comment type="caution">
    <text evidence="4">The sequence shown here is derived from an EMBL/GenBank/DDBJ whole genome shotgun (WGS) entry which is preliminary data.</text>
</comment>
<evidence type="ECO:0000256" key="1">
    <source>
        <dbReference type="ARBA" id="ARBA00022737"/>
    </source>
</evidence>
<dbReference type="Proteomes" id="UP000756346">
    <property type="component" value="Unassembled WGS sequence"/>
</dbReference>
<feature type="compositionally biased region" description="Polar residues" evidence="2">
    <location>
        <begin position="1433"/>
        <end position="1463"/>
    </location>
</feature>
<dbReference type="EMBL" id="JAGTJQ010000001">
    <property type="protein sequence ID" value="KAH7040885.1"/>
    <property type="molecule type" value="Genomic_DNA"/>
</dbReference>
<feature type="compositionally biased region" description="Low complexity" evidence="2">
    <location>
        <begin position="16"/>
        <end position="25"/>
    </location>
</feature>
<dbReference type="OrthoDB" id="2913095at2759"/>
<gene>
    <name evidence="4" type="ORF">B0I36DRAFT_16446</name>
</gene>
<dbReference type="Pfam" id="PF17109">
    <property type="entry name" value="Goodbye"/>
    <property type="match status" value="1"/>
</dbReference>
<sequence>MAHMQLSRAGTGFSATPSTPNTTSTLERKELENVWRDLKEQVLILAGGNPSNLKKLDIDDVLLTLDKVATEKAAKKAADKFAWLKDVTGKTLQCIQTVGGMIADGASEVFGPSQMCFNALTFVIQAWQGYEGMFENLAELLEKCTEFLERLTYYKDKMDTRLACLACQNLRLFVEVCAKTIQLRKKHARLFAFTRQLFLNDNGIQDLLDMMDRLNGKETLLVNAQTWRIVQDSAGRLDILLEGQRKQRRDEEMKNWRRAIVARLGFPETSLGSNKEPVPYWRKSYDNRKNSLVDGTGKWVSNYAPFKDWLASENPRHYMLVTQGDSGSGKTSLMANILRSFLTADQPGPTSRVVCAYYFPEADRRKEDDEDIGTLLEVVTRTLLWQIATAYEAMTKSFMQLMDRHADFTNSVDQWRKLFVNNKERLNPDTTFYLFIDGVDEEIQKLLPLLETLSEVPDNKKMRIFINARPATVSGFLRKSLSLNFGMIPIRELNEDDVQKYIVDRMDKMPITRDAERRPGIDSWRKTILRTLQKECQGDFIKLNNSLNKLSTVDLVDDITDILKQAGQTRDDLIQAEIRRLNTTRTPKEIQEINEIMYWIEAGRQWFSVDQMEALLSVKHHRSRRNSNSTPTVASVGRFANSPKGYTQSPKLSGLGLGSGLGIASPVDSGTRSSSPLGNTQSRYGISLLPLAQKLVEKYSLFTITDSGNVDWRSIDYVPFIPEYDDYEVGHRTDIPATTGRVAETEINIVRHFLHNVCPTELYDRFDFEKFFNDKVGGGTREGVHIDPHNSHLRITITCLTLLTDPGLKLNVELRYYACWWLLDHMKETDLSLASRELKASAGVLLAKLFTDDYGIDTFLWPFDLNVSMETWRHGEGATLRDVRSEWLYTLHGYGMEELKRWFKDSSVISAVTSPPGEDFITAVRNADVKDLHMVILRPAAIRMAKHLYRRMEFTKRQILAGHWFIRGYLARCDPEKSKMMTDSRHDYVLEDSAMFKPFEGESFTLEEVLEIEAWCATELQSSKDDSKQQSLWQIHAALAIFQLTKGNTEEYQKRAREAIRLNPQNWHACHFIASQTSTSNEEAITLLKRAKKDMDIARSRSPSWLSDHANSSLLARTTLELGDRLWDLGEDAALAAKVHRESLQYDYTHFRDYVTILENYQQRAAWDAIIAFVEALNNAKESWEAWYDELVNEFMVALTKSGENFLAKAADATQRWDVVEVFFTISIDLGEKRDATSLLFVVQDAFAKVLEAAAGEQHKEKILSIRSDALAMVKEHPDDYLPKDSVSAMTGSLALAYLELALTPPSTMSETEAETYGARLAGLTPETDHQYDIWSIIVPVCCLIRYHTKRSTSTKLSTYWLHRIIRSSLELLSDEDEDNDDIAFWVLSRILTTVEDRENTRIVYNLRNSLQAQALQSWEQWKSAREGWASSELPSQAYSEPTPYSSRESSFYGQDSFESSTLYRHRTEPIDPRTNGHADNTKMDKRRQLPTRTNTNGSTASSETPMHVSRRTSAPAQGILHVNTDSSMPQLPNSPDASNAGTEPSYTGPTKPDWFVDCASCGKKWIVEDQEVLHTCADCVGVVKLCETCYAKLKKGELPKTKTMRCDREHTLFAIPKWVPSIYIGMPRGSVPLPDIEGKAGEERWITLDQWKNRVRRKYLGEERRSLVVASPTSPILTR</sequence>
<organism evidence="4 5">
    <name type="scientific">Microdochium trichocladiopsis</name>
    <dbReference type="NCBI Taxonomy" id="1682393"/>
    <lineage>
        <taxon>Eukaryota</taxon>
        <taxon>Fungi</taxon>
        <taxon>Dikarya</taxon>
        <taxon>Ascomycota</taxon>
        <taxon>Pezizomycotina</taxon>
        <taxon>Sordariomycetes</taxon>
        <taxon>Xylariomycetidae</taxon>
        <taxon>Xylariales</taxon>
        <taxon>Microdochiaceae</taxon>
        <taxon>Microdochium</taxon>
    </lineage>
</organism>
<evidence type="ECO:0000259" key="3">
    <source>
        <dbReference type="PROSITE" id="PS50837"/>
    </source>
</evidence>
<accession>A0A9P8YKX1</accession>
<feature type="domain" description="NACHT" evidence="3">
    <location>
        <begin position="318"/>
        <end position="470"/>
    </location>
</feature>
<dbReference type="InterPro" id="IPR031350">
    <property type="entry name" value="Goodbye_dom"/>
</dbReference>
<dbReference type="RefSeq" id="XP_046018940.1">
    <property type="nucleotide sequence ID" value="XM_046148706.1"/>
</dbReference>
<evidence type="ECO:0000256" key="2">
    <source>
        <dbReference type="SAM" id="MobiDB-lite"/>
    </source>
</evidence>
<feature type="region of interest" description="Disordered" evidence="2">
    <location>
        <begin position="1524"/>
        <end position="1549"/>
    </location>
</feature>
<keyword evidence="1" id="KW-0677">Repeat</keyword>
<dbReference type="PROSITE" id="PS50837">
    <property type="entry name" value="NACHT"/>
    <property type="match status" value="1"/>
</dbReference>
<protein>
    <recommendedName>
        <fullName evidence="3">NACHT domain-containing protein</fullName>
    </recommendedName>
</protein>